<sequence length="406" mass="42906">MPAERLVVVGASLAGLRAVEAARKAGFTGAITLVGSEQHLPYDRPPLSKAYLDSLDPGVRPEAPVFRTESYLRDELAVELRLGAAATVLDTGSRVVWVGDREVPYDLAVVATGAIARTLPGTAGLKGVYTLRTIDDAVAVRAALEDGARAVVVGAGFIGSEVASAARKRGLDVTVVESLPTPLVRAVGELMGEACTSLHRVNGTDLRCGVAVAEIRGEGKVEQVVLSDGSAVDADLVVVGVGATPATEWLDGSGVSLDNGVVCDATLSTGVSGVYAAGDVARWHNPLFDRAMRLEHWTSAAEQAAAAVRNALDPASAKPYQTVPYFWSDWYDSRIQFVGVPQAEEVRVVDGDVAGGRCVALYRDGDRLIGALTINGQSVIMKYRTLITKRTHWRDALEFAESRRAA</sequence>
<evidence type="ECO:0000256" key="1">
    <source>
        <dbReference type="ARBA" id="ARBA00001974"/>
    </source>
</evidence>
<dbReference type="PRINTS" id="PR00368">
    <property type="entry name" value="FADPNR"/>
</dbReference>
<gene>
    <name evidence="7" type="ORF">HFP15_03605</name>
</gene>
<protein>
    <submittedName>
        <fullName evidence="7">Oxidoreductase</fullName>
    </submittedName>
</protein>
<evidence type="ECO:0000256" key="3">
    <source>
        <dbReference type="ARBA" id="ARBA00022827"/>
    </source>
</evidence>
<name>A0ABX1IWZ0_9PSEU</name>
<reference evidence="7 8" key="1">
    <citation type="submission" date="2020-04" db="EMBL/GenBank/DDBJ databases">
        <title>Novel species.</title>
        <authorList>
            <person name="Teo W.F.A."/>
            <person name="Lipun K."/>
            <person name="Srisuk N."/>
            <person name="Duangmal K."/>
        </authorList>
    </citation>
    <scope>NUCLEOTIDE SEQUENCE [LARGE SCALE GENOMIC DNA]</scope>
    <source>
        <strain evidence="7 8">K13G38</strain>
    </source>
</reference>
<organism evidence="7 8">
    <name type="scientific">Amycolatopsis acididurans</name>
    <dbReference type="NCBI Taxonomy" id="2724524"/>
    <lineage>
        <taxon>Bacteria</taxon>
        <taxon>Bacillati</taxon>
        <taxon>Actinomycetota</taxon>
        <taxon>Actinomycetes</taxon>
        <taxon>Pseudonocardiales</taxon>
        <taxon>Pseudonocardiaceae</taxon>
        <taxon>Amycolatopsis</taxon>
    </lineage>
</organism>
<comment type="cofactor">
    <cofactor evidence="1">
        <name>FAD</name>
        <dbReference type="ChEBI" id="CHEBI:57692"/>
    </cofactor>
</comment>
<dbReference type="InterPro" id="IPR036188">
    <property type="entry name" value="FAD/NAD-bd_sf"/>
</dbReference>
<evidence type="ECO:0000313" key="8">
    <source>
        <dbReference type="Proteomes" id="UP000715441"/>
    </source>
</evidence>
<comment type="caution">
    <text evidence="7">The sequence shown here is derived from an EMBL/GenBank/DDBJ whole genome shotgun (WGS) entry which is preliminary data.</text>
</comment>
<evidence type="ECO:0000313" key="7">
    <source>
        <dbReference type="EMBL" id="NKQ51964.1"/>
    </source>
</evidence>
<dbReference type="PRINTS" id="PR00411">
    <property type="entry name" value="PNDRDTASEI"/>
</dbReference>
<dbReference type="EMBL" id="JAAXLS010000002">
    <property type="protein sequence ID" value="NKQ51964.1"/>
    <property type="molecule type" value="Genomic_DNA"/>
</dbReference>
<feature type="domain" description="Reductase C-terminal" evidence="6">
    <location>
        <begin position="325"/>
        <end position="394"/>
    </location>
</feature>
<accession>A0ABX1IWZ0</accession>
<feature type="domain" description="FAD/NAD(P)-binding" evidence="5">
    <location>
        <begin position="5"/>
        <end position="304"/>
    </location>
</feature>
<dbReference type="RefSeq" id="WP_168512427.1">
    <property type="nucleotide sequence ID" value="NZ_JAAXLS010000002.1"/>
</dbReference>
<dbReference type="Pfam" id="PF14759">
    <property type="entry name" value="Reductase_C"/>
    <property type="match status" value="1"/>
</dbReference>
<evidence type="ECO:0000256" key="2">
    <source>
        <dbReference type="ARBA" id="ARBA00022630"/>
    </source>
</evidence>
<keyword evidence="4" id="KW-0560">Oxidoreductase</keyword>
<dbReference type="InterPro" id="IPR023753">
    <property type="entry name" value="FAD/NAD-binding_dom"/>
</dbReference>
<keyword evidence="2" id="KW-0285">Flavoprotein</keyword>
<evidence type="ECO:0000259" key="5">
    <source>
        <dbReference type="Pfam" id="PF07992"/>
    </source>
</evidence>
<dbReference type="Pfam" id="PF07992">
    <property type="entry name" value="Pyr_redox_2"/>
    <property type="match status" value="1"/>
</dbReference>
<dbReference type="SUPFAM" id="SSF55424">
    <property type="entry name" value="FAD/NAD-linked reductases, dimerisation (C-terminal) domain"/>
    <property type="match status" value="1"/>
</dbReference>
<dbReference type="InterPro" id="IPR050446">
    <property type="entry name" value="FAD-oxidoreductase/Apoptosis"/>
</dbReference>
<dbReference type="InterPro" id="IPR016156">
    <property type="entry name" value="FAD/NAD-linked_Rdtase_dimer_sf"/>
</dbReference>
<dbReference type="Proteomes" id="UP000715441">
    <property type="component" value="Unassembled WGS sequence"/>
</dbReference>
<keyword evidence="3" id="KW-0274">FAD</keyword>
<dbReference type="PANTHER" id="PTHR43557:SF2">
    <property type="entry name" value="RIESKE DOMAIN-CONTAINING PROTEIN-RELATED"/>
    <property type="match status" value="1"/>
</dbReference>
<proteinExistence type="predicted"/>
<evidence type="ECO:0000256" key="4">
    <source>
        <dbReference type="ARBA" id="ARBA00023002"/>
    </source>
</evidence>
<keyword evidence="8" id="KW-1185">Reference proteome</keyword>
<dbReference type="SUPFAM" id="SSF51905">
    <property type="entry name" value="FAD/NAD(P)-binding domain"/>
    <property type="match status" value="1"/>
</dbReference>
<dbReference type="Gene3D" id="3.30.390.30">
    <property type="match status" value="1"/>
</dbReference>
<evidence type="ECO:0000259" key="6">
    <source>
        <dbReference type="Pfam" id="PF14759"/>
    </source>
</evidence>
<dbReference type="PANTHER" id="PTHR43557">
    <property type="entry name" value="APOPTOSIS-INDUCING FACTOR 1"/>
    <property type="match status" value="1"/>
</dbReference>
<dbReference type="InterPro" id="IPR028202">
    <property type="entry name" value="Reductase_C"/>
</dbReference>
<dbReference type="Gene3D" id="3.50.50.60">
    <property type="entry name" value="FAD/NAD(P)-binding domain"/>
    <property type="match status" value="2"/>
</dbReference>